<gene>
    <name evidence="1" type="ORF">VN97_g11982</name>
</gene>
<comment type="caution">
    <text evidence="1">The sequence shown here is derived from an EMBL/GenBank/DDBJ whole genome shotgun (WGS) entry which is preliminary data.</text>
</comment>
<reference evidence="1" key="1">
    <citation type="submission" date="2015-06" db="EMBL/GenBank/DDBJ databases">
        <authorList>
            <person name="Nguyen H."/>
        </authorList>
    </citation>
    <scope>NUCLEOTIDE SEQUENCE</scope>
    <source>
        <strain evidence="1">DAOM 180753</strain>
    </source>
</reference>
<accession>A0AAI9T733</accession>
<feature type="non-terminal residue" evidence="1">
    <location>
        <position position="16"/>
    </location>
</feature>
<name>A0AAI9T733_PENTH</name>
<sequence length="16" mass="1611">MAGLFTTQFVALSAPG</sequence>
<organism evidence="1 2">
    <name type="scientific">Penicillium thymicola</name>
    <dbReference type="NCBI Taxonomy" id="293382"/>
    <lineage>
        <taxon>Eukaryota</taxon>
        <taxon>Fungi</taxon>
        <taxon>Dikarya</taxon>
        <taxon>Ascomycota</taxon>
        <taxon>Pezizomycotina</taxon>
        <taxon>Eurotiomycetes</taxon>
        <taxon>Eurotiomycetidae</taxon>
        <taxon>Eurotiales</taxon>
        <taxon>Aspergillaceae</taxon>
        <taxon>Penicillium</taxon>
    </lineage>
</organism>
<dbReference type="AlphaFoldDB" id="A0AAI9T733"/>
<evidence type="ECO:0000313" key="2">
    <source>
        <dbReference type="Proteomes" id="UP001227192"/>
    </source>
</evidence>
<keyword evidence="2" id="KW-1185">Reference proteome</keyword>
<protein>
    <submittedName>
        <fullName evidence="1">Uncharacterized protein</fullName>
    </submittedName>
</protein>
<evidence type="ECO:0000313" key="1">
    <source>
        <dbReference type="EMBL" id="KAJ9481491.1"/>
    </source>
</evidence>
<reference evidence="1" key="2">
    <citation type="journal article" date="2016" name="Fungal Biol.">
        <title>Ochratoxin A production by Penicillium thymicola.</title>
        <authorList>
            <person name="Nguyen H.D.T."/>
            <person name="McMullin D.R."/>
            <person name="Ponomareva E."/>
            <person name="Riley R."/>
            <person name="Pomraning K.R."/>
            <person name="Baker S.E."/>
            <person name="Seifert K.A."/>
        </authorList>
    </citation>
    <scope>NUCLEOTIDE SEQUENCE</scope>
    <source>
        <strain evidence="1">DAOM 180753</strain>
    </source>
</reference>
<dbReference type="EMBL" id="LACB01000765">
    <property type="protein sequence ID" value="KAJ9481491.1"/>
    <property type="molecule type" value="Genomic_DNA"/>
</dbReference>
<proteinExistence type="predicted"/>
<dbReference type="Proteomes" id="UP001227192">
    <property type="component" value="Unassembled WGS sequence"/>
</dbReference>